<reference evidence="1" key="1">
    <citation type="journal article" date="2021" name="Proc. Natl. Acad. Sci. U.S.A.">
        <title>A Catalog of Tens of Thousands of Viruses from Human Metagenomes Reveals Hidden Associations with Chronic Diseases.</title>
        <authorList>
            <person name="Tisza M.J."/>
            <person name="Buck C.B."/>
        </authorList>
    </citation>
    <scope>NUCLEOTIDE SEQUENCE</scope>
    <source>
        <strain evidence="1">CtIZM3</strain>
    </source>
</reference>
<dbReference type="EMBL" id="BK032770">
    <property type="protein sequence ID" value="DAF59477.1"/>
    <property type="molecule type" value="Genomic_DNA"/>
</dbReference>
<sequence>MKCVEGSELYSHFFYYNHLLFLSLLNKVRYTLRRV</sequence>
<accession>A0A8S5T807</accession>
<organism evidence="1">
    <name type="scientific">Caudovirales sp. ctIZM3</name>
    <dbReference type="NCBI Taxonomy" id="2827633"/>
    <lineage>
        <taxon>Viruses</taxon>
        <taxon>Duplodnaviria</taxon>
        <taxon>Heunggongvirae</taxon>
        <taxon>Uroviricota</taxon>
        <taxon>Caudoviricetes</taxon>
    </lineage>
</organism>
<name>A0A8S5T807_9CAUD</name>
<protein>
    <submittedName>
        <fullName evidence="1">Uncharacterized protein</fullName>
    </submittedName>
</protein>
<proteinExistence type="predicted"/>
<evidence type="ECO:0000313" key="1">
    <source>
        <dbReference type="EMBL" id="DAF59477.1"/>
    </source>
</evidence>